<gene>
    <name evidence="2" type="ORF">FJTKL_03116</name>
</gene>
<reference evidence="2 3" key="1">
    <citation type="submission" date="2024-03" db="EMBL/GenBank/DDBJ databases">
        <title>A high-quality draft genome sequence of Diaporthe vaccinii, a causative agent of upright dieback and viscid rot disease in cranberry plants.</title>
        <authorList>
            <person name="Sarrasin M."/>
            <person name="Lang B.F."/>
            <person name="Burger G."/>
        </authorList>
    </citation>
    <scope>NUCLEOTIDE SEQUENCE [LARGE SCALE GENOMIC DNA]</scope>
    <source>
        <strain evidence="2 3">IS7</strain>
    </source>
</reference>
<keyword evidence="3" id="KW-1185">Reference proteome</keyword>
<evidence type="ECO:0000313" key="2">
    <source>
        <dbReference type="EMBL" id="KAL2274541.1"/>
    </source>
</evidence>
<proteinExistence type="predicted"/>
<feature type="compositionally biased region" description="Basic and acidic residues" evidence="1">
    <location>
        <begin position="19"/>
        <end position="31"/>
    </location>
</feature>
<evidence type="ECO:0000256" key="1">
    <source>
        <dbReference type="SAM" id="MobiDB-lite"/>
    </source>
</evidence>
<comment type="caution">
    <text evidence="2">The sequence shown here is derived from an EMBL/GenBank/DDBJ whole genome shotgun (WGS) entry which is preliminary data.</text>
</comment>
<protein>
    <submittedName>
        <fullName evidence="2">Uncharacterized protein</fullName>
    </submittedName>
</protein>
<feature type="region of interest" description="Disordered" evidence="1">
    <location>
        <begin position="1"/>
        <end position="84"/>
    </location>
</feature>
<accession>A0ABR4DW06</accession>
<dbReference type="EMBL" id="JBAWTH010000154">
    <property type="protein sequence ID" value="KAL2274541.1"/>
    <property type="molecule type" value="Genomic_DNA"/>
</dbReference>
<name>A0ABR4DW06_9PEZI</name>
<sequence>MPQVNNDAYGQTAPPPELRVTEDSCDQRDRSSQACTERGAIAANREDRAEQRHQEAASRSSGRGKAIRGSTRKPEINNTRVTFRRPLPKIATALGGVGYHRNAAMQTHNTSGLPMPHVSAFTQHC</sequence>
<dbReference type="Proteomes" id="UP001600888">
    <property type="component" value="Unassembled WGS sequence"/>
</dbReference>
<organism evidence="2 3">
    <name type="scientific">Diaporthe vaccinii</name>
    <dbReference type="NCBI Taxonomy" id="105482"/>
    <lineage>
        <taxon>Eukaryota</taxon>
        <taxon>Fungi</taxon>
        <taxon>Dikarya</taxon>
        <taxon>Ascomycota</taxon>
        <taxon>Pezizomycotina</taxon>
        <taxon>Sordariomycetes</taxon>
        <taxon>Sordariomycetidae</taxon>
        <taxon>Diaporthales</taxon>
        <taxon>Diaporthaceae</taxon>
        <taxon>Diaporthe</taxon>
        <taxon>Diaporthe eres species complex</taxon>
    </lineage>
</organism>
<feature type="compositionally biased region" description="Basic and acidic residues" evidence="1">
    <location>
        <begin position="44"/>
        <end position="56"/>
    </location>
</feature>
<evidence type="ECO:0000313" key="3">
    <source>
        <dbReference type="Proteomes" id="UP001600888"/>
    </source>
</evidence>